<evidence type="ECO:0000313" key="3">
    <source>
        <dbReference type="Proteomes" id="UP000054097"/>
    </source>
</evidence>
<dbReference type="HOGENOM" id="CLU_2016621_0_0_1"/>
<dbReference type="AlphaFoldDB" id="A0A0C3ANB5"/>
<dbReference type="EMBL" id="KN824410">
    <property type="protein sequence ID" value="KIM20751.1"/>
    <property type="molecule type" value="Genomic_DNA"/>
</dbReference>
<organism evidence="2 3">
    <name type="scientific">Serendipita vermifera MAFF 305830</name>
    <dbReference type="NCBI Taxonomy" id="933852"/>
    <lineage>
        <taxon>Eukaryota</taxon>
        <taxon>Fungi</taxon>
        <taxon>Dikarya</taxon>
        <taxon>Basidiomycota</taxon>
        <taxon>Agaricomycotina</taxon>
        <taxon>Agaricomycetes</taxon>
        <taxon>Sebacinales</taxon>
        <taxon>Serendipitaceae</taxon>
        <taxon>Serendipita</taxon>
    </lineage>
</organism>
<sequence>MASISSLRTRSITLVLYCGAASVEAHQVWVNHSSTFGSITDELRATDPSRHFILLQPHWGPNPYWTPANLDQLAGETCQTIYGVIQDQSLPYILGVLRTSHSDYPLSICKANLGFSCCSQLPL</sequence>
<keyword evidence="3" id="KW-1185">Reference proteome</keyword>
<reference evidence="3" key="2">
    <citation type="submission" date="2015-01" db="EMBL/GenBank/DDBJ databases">
        <title>Evolutionary Origins and Diversification of the Mycorrhizal Mutualists.</title>
        <authorList>
            <consortium name="DOE Joint Genome Institute"/>
            <consortium name="Mycorrhizal Genomics Consortium"/>
            <person name="Kohler A."/>
            <person name="Kuo A."/>
            <person name="Nagy L.G."/>
            <person name="Floudas D."/>
            <person name="Copeland A."/>
            <person name="Barry K.W."/>
            <person name="Cichocki N."/>
            <person name="Veneault-Fourrey C."/>
            <person name="LaButti K."/>
            <person name="Lindquist E.A."/>
            <person name="Lipzen A."/>
            <person name="Lundell T."/>
            <person name="Morin E."/>
            <person name="Murat C."/>
            <person name="Riley R."/>
            <person name="Ohm R."/>
            <person name="Sun H."/>
            <person name="Tunlid A."/>
            <person name="Henrissat B."/>
            <person name="Grigoriev I.V."/>
            <person name="Hibbett D.S."/>
            <person name="Martin F."/>
        </authorList>
    </citation>
    <scope>NUCLEOTIDE SEQUENCE [LARGE SCALE GENOMIC DNA]</scope>
    <source>
        <strain evidence="3">MAFF 305830</strain>
    </source>
</reference>
<feature type="signal peptide" evidence="1">
    <location>
        <begin position="1"/>
        <end position="25"/>
    </location>
</feature>
<proteinExistence type="predicted"/>
<name>A0A0C3ANB5_SERVB</name>
<feature type="chain" id="PRO_5002175397" evidence="1">
    <location>
        <begin position="26"/>
        <end position="123"/>
    </location>
</feature>
<dbReference type="Proteomes" id="UP000054097">
    <property type="component" value="Unassembled WGS sequence"/>
</dbReference>
<reference evidence="2 3" key="1">
    <citation type="submission" date="2014-04" db="EMBL/GenBank/DDBJ databases">
        <authorList>
            <consortium name="DOE Joint Genome Institute"/>
            <person name="Kuo A."/>
            <person name="Zuccaro A."/>
            <person name="Kohler A."/>
            <person name="Nagy L.G."/>
            <person name="Floudas D."/>
            <person name="Copeland A."/>
            <person name="Barry K.W."/>
            <person name="Cichocki N."/>
            <person name="Veneault-Fourrey C."/>
            <person name="LaButti K."/>
            <person name="Lindquist E.A."/>
            <person name="Lipzen A."/>
            <person name="Lundell T."/>
            <person name="Morin E."/>
            <person name="Murat C."/>
            <person name="Sun H."/>
            <person name="Tunlid A."/>
            <person name="Henrissat B."/>
            <person name="Grigoriev I.V."/>
            <person name="Hibbett D.S."/>
            <person name="Martin F."/>
            <person name="Nordberg H.P."/>
            <person name="Cantor M.N."/>
            <person name="Hua S.X."/>
        </authorList>
    </citation>
    <scope>NUCLEOTIDE SEQUENCE [LARGE SCALE GENOMIC DNA]</scope>
    <source>
        <strain evidence="2 3">MAFF 305830</strain>
    </source>
</reference>
<protein>
    <submittedName>
        <fullName evidence="2">Uncharacterized protein</fullName>
    </submittedName>
</protein>
<evidence type="ECO:0000256" key="1">
    <source>
        <dbReference type="SAM" id="SignalP"/>
    </source>
</evidence>
<accession>A0A0C3ANB5</accession>
<keyword evidence="1" id="KW-0732">Signal</keyword>
<dbReference type="OrthoDB" id="10447588at2759"/>
<gene>
    <name evidence="2" type="ORF">M408DRAFT_124013</name>
</gene>
<evidence type="ECO:0000313" key="2">
    <source>
        <dbReference type="EMBL" id="KIM20751.1"/>
    </source>
</evidence>